<protein>
    <submittedName>
        <fullName evidence="1">Uncharacterized protein</fullName>
    </submittedName>
</protein>
<proteinExistence type="predicted"/>
<accession>A0A9P8PC25</accession>
<dbReference type="RefSeq" id="XP_046063229.1">
    <property type="nucleotide sequence ID" value="XM_046203454.1"/>
</dbReference>
<dbReference type="AlphaFoldDB" id="A0A9P8PC25"/>
<dbReference type="OrthoDB" id="5594997at2759"/>
<dbReference type="GeneID" id="70234537"/>
<gene>
    <name evidence="1" type="ORF">OGAPHI_002570</name>
</gene>
<keyword evidence="2" id="KW-1185">Reference proteome</keyword>
<evidence type="ECO:0000313" key="2">
    <source>
        <dbReference type="Proteomes" id="UP000769157"/>
    </source>
</evidence>
<reference evidence="1" key="1">
    <citation type="journal article" date="2021" name="Open Biol.">
        <title>Shared evolutionary footprints suggest mitochondrial oxidative damage underlies multiple complex I losses in fungi.</title>
        <authorList>
            <person name="Schikora-Tamarit M.A."/>
            <person name="Marcet-Houben M."/>
            <person name="Nosek J."/>
            <person name="Gabaldon T."/>
        </authorList>
    </citation>
    <scope>NUCLEOTIDE SEQUENCE</scope>
    <source>
        <strain evidence="1">CBS6075</strain>
    </source>
</reference>
<organism evidence="1 2">
    <name type="scientific">Ogataea philodendri</name>
    <dbReference type="NCBI Taxonomy" id="1378263"/>
    <lineage>
        <taxon>Eukaryota</taxon>
        <taxon>Fungi</taxon>
        <taxon>Dikarya</taxon>
        <taxon>Ascomycota</taxon>
        <taxon>Saccharomycotina</taxon>
        <taxon>Pichiomycetes</taxon>
        <taxon>Pichiales</taxon>
        <taxon>Pichiaceae</taxon>
        <taxon>Ogataea</taxon>
    </lineage>
</organism>
<comment type="caution">
    <text evidence="1">The sequence shown here is derived from an EMBL/GenBank/DDBJ whole genome shotgun (WGS) entry which is preliminary data.</text>
</comment>
<name>A0A9P8PC25_9ASCO</name>
<reference evidence="1" key="2">
    <citation type="submission" date="2021-01" db="EMBL/GenBank/DDBJ databases">
        <authorList>
            <person name="Schikora-Tamarit M.A."/>
        </authorList>
    </citation>
    <scope>NUCLEOTIDE SEQUENCE</scope>
    <source>
        <strain evidence="1">CBS6075</strain>
    </source>
</reference>
<evidence type="ECO:0000313" key="1">
    <source>
        <dbReference type="EMBL" id="KAH3668815.1"/>
    </source>
</evidence>
<dbReference type="EMBL" id="JAEUBE010000158">
    <property type="protein sequence ID" value="KAH3668815.1"/>
    <property type="molecule type" value="Genomic_DNA"/>
</dbReference>
<dbReference type="Proteomes" id="UP000769157">
    <property type="component" value="Unassembled WGS sequence"/>
</dbReference>
<sequence>MKFVAQNTVGIDVFVVKTEPILVFDGILVVCIFVPSFNHERFPELVGGENQIKLRIGGAQVDPIFCVQILGDQVPHLNRKSVPGNNGLPESISARMQPTDHTSIAVVYSWNVSMISGARYHLVATYSVMNPKLSSWEATERASPKSQILRSQLEFSSKFEGLRSLWSTLAECNAFNARSV</sequence>